<dbReference type="PANTHER" id="PTHR12526">
    <property type="entry name" value="GLYCOSYLTRANSFERASE"/>
    <property type="match status" value="1"/>
</dbReference>
<keyword evidence="4" id="KW-1185">Reference proteome</keyword>
<dbReference type="OrthoDB" id="9790710at2"/>
<dbReference type="Pfam" id="PF00534">
    <property type="entry name" value="Glycos_transf_1"/>
    <property type="match status" value="1"/>
</dbReference>
<dbReference type="Proteomes" id="UP000275232">
    <property type="component" value="Unassembled WGS sequence"/>
</dbReference>
<proteinExistence type="predicted"/>
<accession>A0A3N5DK84</accession>
<dbReference type="AlphaFoldDB" id="A0A3N5DK84"/>
<feature type="domain" description="Glycosyltransferase subfamily 4-like N-terminal" evidence="2">
    <location>
        <begin position="13"/>
        <end position="169"/>
    </location>
</feature>
<dbReference type="CDD" id="cd03811">
    <property type="entry name" value="GT4_GT28_WabH-like"/>
    <property type="match status" value="1"/>
</dbReference>
<dbReference type="EMBL" id="RPFZ01000001">
    <property type="protein sequence ID" value="RPF71165.1"/>
    <property type="molecule type" value="Genomic_DNA"/>
</dbReference>
<dbReference type="Pfam" id="PF13439">
    <property type="entry name" value="Glyco_transf_4"/>
    <property type="match status" value="1"/>
</dbReference>
<feature type="domain" description="Glycosyl transferase family 1" evidence="1">
    <location>
        <begin position="180"/>
        <end position="335"/>
    </location>
</feature>
<evidence type="ECO:0000259" key="2">
    <source>
        <dbReference type="Pfam" id="PF13439"/>
    </source>
</evidence>
<reference evidence="3 4" key="1">
    <citation type="submission" date="2018-11" db="EMBL/GenBank/DDBJ databases">
        <title>Erythrobacter spongiae sp. nov., isolated from a marine sponge.</title>
        <authorList>
            <person name="Zhuang L."/>
            <person name="Luo L."/>
        </authorList>
    </citation>
    <scope>NUCLEOTIDE SEQUENCE [LARGE SCALE GENOMIC DNA]</scope>
    <source>
        <strain evidence="3 4">HN-E23</strain>
    </source>
</reference>
<sequence length="377" mass="40382">MRVLSILTTLTTGGAETLVTNLAGEFVRRGHDALVVSLSDADQVGNPVEIERSMKTRLRSDGALFTSLALASRANLAKGAWRLRRAIRDFAPDVIHAHTARAVPMLALAGVRVPVVLTHHNTRLSFPPWAYRLFDRTVTGNVAISAECEAQTRALSRRPVRRIANAADPRFRVERPRIAPADRPLVLAVGTPSRQKDYPTLVRAARPLREALGRDVTIRIAGGGAELPALRALVEEVGAGDIVELLGPRSDMPDLMRQADLLANSSLWEGFAIAMIEASMAALPIVATDVNGSRELVENGRNGLRVPVGDPQALGEAIARVLGDADLYAAMSAAALEAGKAFGIEHCAAAHLDWYRQLSGNASQRASRRAFESAAGA</sequence>
<organism evidence="3 4">
    <name type="scientific">Aurantiacibacter spongiae</name>
    <dbReference type="NCBI Taxonomy" id="2488860"/>
    <lineage>
        <taxon>Bacteria</taxon>
        <taxon>Pseudomonadati</taxon>
        <taxon>Pseudomonadota</taxon>
        <taxon>Alphaproteobacteria</taxon>
        <taxon>Sphingomonadales</taxon>
        <taxon>Erythrobacteraceae</taxon>
        <taxon>Aurantiacibacter</taxon>
    </lineage>
</organism>
<evidence type="ECO:0000313" key="3">
    <source>
        <dbReference type="EMBL" id="RPF71165.1"/>
    </source>
</evidence>
<dbReference type="InterPro" id="IPR001296">
    <property type="entry name" value="Glyco_trans_1"/>
</dbReference>
<dbReference type="InterPro" id="IPR028098">
    <property type="entry name" value="Glyco_trans_4-like_N"/>
</dbReference>
<protein>
    <submittedName>
        <fullName evidence="3">Glycosyltransferase</fullName>
    </submittedName>
</protein>
<evidence type="ECO:0000259" key="1">
    <source>
        <dbReference type="Pfam" id="PF00534"/>
    </source>
</evidence>
<evidence type="ECO:0000313" key="4">
    <source>
        <dbReference type="Proteomes" id="UP000275232"/>
    </source>
</evidence>
<comment type="caution">
    <text evidence="3">The sequence shown here is derived from an EMBL/GenBank/DDBJ whole genome shotgun (WGS) entry which is preliminary data.</text>
</comment>
<gene>
    <name evidence="3" type="ORF">EG799_05715</name>
</gene>
<dbReference type="SUPFAM" id="SSF53756">
    <property type="entry name" value="UDP-Glycosyltransferase/glycogen phosphorylase"/>
    <property type="match status" value="1"/>
</dbReference>
<keyword evidence="3" id="KW-0808">Transferase</keyword>
<dbReference type="GO" id="GO:0016757">
    <property type="term" value="F:glycosyltransferase activity"/>
    <property type="evidence" value="ECO:0007669"/>
    <property type="project" value="InterPro"/>
</dbReference>
<name>A0A3N5DK84_9SPHN</name>
<dbReference type="RefSeq" id="WP_123879348.1">
    <property type="nucleotide sequence ID" value="NZ_RPFZ01000001.1"/>
</dbReference>
<dbReference type="Gene3D" id="3.40.50.2000">
    <property type="entry name" value="Glycogen Phosphorylase B"/>
    <property type="match status" value="2"/>
</dbReference>